<reference evidence="5 6" key="1">
    <citation type="submission" date="2016-10" db="EMBL/GenBank/DDBJ databases">
        <authorList>
            <person name="de Groot N.N."/>
        </authorList>
    </citation>
    <scope>NUCLEOTIDE SEQUENCE [LARGE SCALE GENOMIC DNA]</scope>
    <source>
        <strain evidence="5 6">DSM 23142</strain>
    </source>
</reference>
<gene>
    <name evidence="5" type="ORF">SAMN04489810_0979</name>
</gene>
<dbReference type="GO" id="GO:0004803">
    <property type="term" value="F:transposase activity"/>
    <property type="evidence" value="ECO:0007669"/>
    <property type="project" value="InterPro"/>
</dbReference>
<sequence length="220" mass="24423">MFFPVDDHAGTSLPNDPCRNSQSAVESSAGSGRPFPVSRQRGRATTEPYPLPEGDRNATTTTLRPHQQRKEGDLIVGPHNRSAIGTLVERQTRYVKLLHLPAHNSLELHAALVRAFGQLPPPLRRTLTRDQGTEMARHLDITADTGARIYFCDAASPWQRGSNENANGLLRQYFPKSTDLSIHTARDLARVESELNGRPRIVLGDRTPHELLQALLTSEK</sequence>
<dbReference type="InterPro" id="IPR012337">
    <property type="entry name" value="RNaseH-like_sf"/>
</dbReference>
<feature type="compositionally biased region" description="Polar residues" evidence="3">
    <location>
        <begin position="12"/>
        <end position="30"/>
    </location>
</feature>
<dbReference type="NCBIfam" id="NF033563">
    <property type="entry name" value="transpos_IS30"/>
    <property type="match status" value="1"/>
</dbReference>
<organism evidence="5 6">
    <name type="scientific">Microbacterium pygmaeum</name>
    <dbReference type="NCBI Taxonomy" id="370764"/>
    <lineage>
        <taxon>Bacteria</taxon>
        <taxon>Bacillati</taxon>
        <taxon>Actinomycetota</taxon>
        <taxon>Actinomycetes</taxon>
        <taxon>Micrococcales</taxon>
        <taxon>Microbacteriaceae</taxon>
        <taxon>Microbacterium</taxon>
    </lineage>
</organism>
<dbReference type="Proteomes" id="UP000199009">
    <property type="component" value="Chromosome I"/>
</dbReference>
<evidence type="ECO:0000256" key="3">
    <source>
        <dbReference type="SAM" id="MobiDB-lite"/>
    </source>
</evidence>
<evidence type="ECO:0000256" key="1">
    <source>
        <dbReference type="ARBA" id="ARBA00002190"/>
    </source>
</evidence>
<evidence type="ECO:0000313" key="5">
    <source>
        <dbReference type="EMBL" id="SDG67923.1"/>
    </source>
</evidence>
<evidence type="ECO:0000259" key="4">
    <source>
        <dbReference type="PROSITE" id="PS50994"/>
    </source>
</evidence>
<keyword evidence="6" id="KW-1185">Reference proteome</keyword>
<dbReference type="PROSITE" id="PS01043">
    <property type="entry name" value="TRANSPOSASE_IS30"/>
    <property type="match status" value="1"/>
</dbReference>
<dbReference type="PANTHER" id="PTHR10948:SF23">
    <property type="entry name" value="TRANSPOSASE INSI FOR INSERTION SEQUENCE ELEMENT IS30A-RELATED"/>
    <property type="match status" value="1"/>
</dbReference>
<dbReference type="GO" id="GO:0006313">
    <property type="term" value="P:DNA transposition"/>
    <property type="evidence" value="ECO:0007669"/>
    <property type="project" value="InterPro"/>
</dbReference>
<dbReference type="PROSITE" id="PS50994">
    <property type="entry name" value="INTEGRASE"/>
    <property type="match status" value="1"/>
</dbReference>
<dbReference type="InterPro" id="IPR053392">
    <property type="entry name" value="Transposase_IS30-like"/>
</dbReference>
<dbReference type="Gene3D" id="3.30.420.10">
    <property type="entry name" value="Ribonuclease H-like superfamily/Ribonuclease H"/>
    <property type="match status" value="1"/>
</dbReference>
<dbReference type="InterPro" id="IPR001584">
    <property type="entry name" value="Integrase_cat-core"/>
</dbReference>
<dbReference type="GO" id="GO:0003677">
    <property type="term" value="F:DNA binding"/>
    <property type="evidence" value="ECO:0007669"/>
    <property type="project" value="InterPro"/>
</dbReference>
<dbReference type="EMBL" id="LT629692">
    <property type="protein sequence ID" value="SDG67923.1"/>
    <property type="molecule type" value="Genomic_DNA"/>
</dbReference>
<comment type="similarity">
    <text evidence="2">Belongs to the transposase IS30 family.</text>
</comment>
<evidence type="ECO:0000256" key="2">
    <source>
        <dbReference type="ARBA" id="ARBA00006363"/>
    </source>
</evidence>
<dbReference type="GO" id="GO:0015074">
    <property type="term" value="P:DNA integration"/>
    <property type="evidence" value="ECO:0007669"/>
    <property type="project" value="InterPro"/>
</dbReference>
<dbReference type="GO" id="GO:0005829">
    <property type="term" value="C:cytosol"/>
    <property type="evidence" value="ECO:0007669"/>
    <property type="project" value="TreeGrafter"/>
</dbReference>
<evidence type="ECO:0000313" key="6">
    <source>
        <dbReference type="Proteomes" id="UP000199009"/>
    </source>
</evidence>
<accession>A0A1G7W7P0</accession>
<feature type="domain" description="Integrase catalytic" evidence="4">
    <location>
        <begin position="61"/>
        <end position="216"/>
    </location>
</feature>
<dbReference type="SUPFAM" id="SSF53098">
    <property type="entry name" value="Ribonuclease H-like"/>
    <property type="match status" value="1"/>
</dbReference>
<proteinExistence type="inferred from homology"/>
<dbReference type="AlphaFoldDB" id="A0A1G7W7P0"/>
<dbReference type="STRING" id="370764.SAMN04489810_0979"/>
<protein>
    <submittedName>
        <fullName evidence="5">Integrase core domain-containing protein</fullName>
    </submittedName>
</protein>
<dbReference type="PANTHER" id="PTHR10948">
    <property type="entry name" value="TRANSPOSASE"/>
    <property type="match status" value="1"/>
</dbReference>
<name>A0A1G7W7P0_9MICO</name>
<dbReference type="InterPro" id="IPR001598">
    <property type="entry name" value="Transposase_IS30_CS"/>
</dbReference>
<comment type="function">
    <text evidence="1">Required for the transposition of the insertion element.</text>
</comment>
<feature type="region of interest" description="Disordered" evidence="3">
    <location>
        <begin position="1"/>
        <end position="67"/>
    </location>
</feature>
<dbReference type="InterPro" id="IPR036397">
    <property type="entry name" value="RNaseH_sf"/>
</dbReference>
<dbReference type="InterPro" id="IPR051917">
    <property type="entry name" value="Transposase-Integrase"/>
</dbReference>